<feature type="compositionally biased region" description="Low complexity" evidence="1">
    <location>
        <begin position="354"/>
        <end position="374"/>
    </location>
</feature>
<evidence type="ECO:0000313" key="3">
    <source>
        <dbReference type="Proteomes" id="UP000016986"/>
    </source>
</evidence>
<proteinExistence type="predicted"/>
<feature type="compositionally biased region" description="Basic residues" evidence="1">
    <location>
        <begin position="342"/>
        <end position="351"/>
    </location>
</feature>
<gene>
    <name evidence="2" type="ORF">MBEHAL_1026</name>
</gene>
<evidence type="ECO:0000313" key="2">
    <source>
        <dbReference type="EMBL" id="GAD52266.1"/>
    </source>
</evidence>
<reference evidence="2 3" key="1">
    <citation type="submission" date="2013-09" db="EMBL/GenBank/DDBJ databases">
        <title>Whole genome sequencing of Halarchaeum acidiphilum strain MH1-52-1.</title>
        <authorList>
            <person name="Shimane Y."/>
            <person name="Minegishi H."/>
            <person name="Nishi S."/>
            <person name="Echigo A."/>
            <person name="Shuto A."/>
            <person name="Konishi M."/>
            <person name="Ito T."/>
            <person name="Ohkuma M."/>
            <person name="Ohta Y."/>
            <person name="Nagano Y."/>
            <person name="Tsubouchi T."/>
            <person name="Mori K."/>
            <person name="Usui K."/>
            <person name="Kamekura M."/>
            <person name="Usami R."/>
            <person name="Takaki Y."/>
            <person name="Hatada Y."/>
        </authorList>
    </citation>
    <scope>NUCLEOTIDE SEQUENCE [LARGE SCALE GENOMIC DNA]</scope>
    <source>
        <strain evidence="2 3">JCM 16109</strain>
    </source>
</reference>
<feature type="compositionally biased region" description="Basic and acidic residues" evidence="1">
    <location>
        <begin position="85"/>
        <end position="117"/>
    </location>
</feature>
<dbReference type="AlphaFoldDB" id="U2YEL7"/>
<feature type="region of interest" description="Disordered" evidence="1">
    <location>
        <begin position="85"/>
        <end position="120"/>
    </location>
</feature>
<feature type="region of interest" description="Disordered" evidence="1">
    <location>
        <begin position="246"/>
        <end position="274"/>
    </location>
</feature>
<organism evidence="2 3">
    <name type="scientific">Halarchaeum acidiphilum MH1-52-1</name>
    <dbReference type="NCBI Taxonomy" id="1261545"/>
    <lineage>
        <taxon>Archaea</taxon>
        <taxon>Methanobacteriati</taxon>
        <taxon>Methanobacteriota</taxon>
        <taxon>Stenosarchaea group</taxon>
        <taxon>Halobacteria</taxon>
        <taxon>Halobacteriales</taxon>
        <taxon>Halobacteriaceae</taxon>
    </lineage>
</organism>
<accession>U2YEL7</accession>
<evidence type="ECO:0000256" key="1">
    <source>
        <dbReference type="SAM" id="MobiDB-lite"/>
    </source>
</evidence>
<name>U2YEL7_9EURY</name>
<sequence length="437" mass="45214">MDAAVVEFDVEDGGHQAGLELRGETGRLLDGDGRGEASHASLVRRRGAVAGIVADERRGDGGRIRGRARLGRRVVRGRGECERVEGADGDARHPVGIDIGARGEVRGGGERGLEGERTGGASRRHVVDALAGRIEIETGVVAADGLDGVGVLAELAGRLARVPGGGFALPPVGVPDRALTRRRVVGGERAEDRVTVEGIVGTRDARGGERRAGAPGAGGERASGAVGVERRVVGDGERDGVADAIRGEGAGACRPAGGGDERVDRRVPSPLAGGRVPREFAVDLVGRGEGGEERLAVGVGRLRGGDDRGDGVARVARPVGREEGVGGVGGTDACGVVEGGRRRPGARRSRPARADVAPASSATALAPRAAASGRAPRRRARRRGGVSSRPRRPRGGRRTSRRRRRRRYRRRSSCRTVGAARGKPTRNAAPTGTGRRS</sequence>
<comment type="caution">
    <text evidence="2">The sequence shown here is derived from an EMBL/GenBank/DDBJ whole genome shotgun (WGS) entry which is preliminary data.</text>
</comment>
<feature type="region of interest" description="Disordered" evidence="1">
    <location>
        <begin position="204"/>
        <end position="225"/>
    </location>
</feature>
<dbReference type="EMBL" id="BATA01000018">
    <property type="protein sequence ID" value="GAD52266.1"/>
    <property type="molecule type" value="Genomic_DNA"/>
</dbReference>
<dbReference type="Proteomes" id="UP000016986">
    <property type="component" value="Unassembled WGS sequence"/>
</dbReference>
<protein>
    <submittedName>
        <fullName evidence="2">Uncharacterized protein</fullName>
    </submittedName>
</protein>
<feature type="compositionally biased region" description="Basic residues" evidence="1">
    <location>
        <begin position="375"/>
        <end position="413"/>
    </location>
</feature>
<keyword evidence="3" id="KW-1185">Reference proteome</keyword>
<feature type="region of interest" description="Disordered" evidence="1">
    <location>
        <begin position="321"/>
        <end position="437"/>
    </location>
</feature>